<dbReference type="SMART" id="SM00824">
    <property type="entry name" value="PKS_TE"/>
    <property type="match status" value="1"/>
</dbReference>
<dbReference type="Gene3D" id="2.30.38.10">
    <property type="entry name" value="Luciferase, Domain 3"/>
    <property type="match status" value="1"/>
</dbReference>
<comment type="cofactor">
    <cofactor evidence="1">
        <name>pantetheine 4'-phosphate</name>
        <dbReference type="ChEBI" id="CHEBI:47942"/>
    </cofactor>
</comment>
<keyword evidence="3" id="KW-0597">Phosphoprotein</keyword>
<dbReference type="SMART" id="SM00823">
    <property type="entry name" value="PKS_PP"/>
    <property type="match status" value="2"/>
</dbReference>
<dbReference type="InterPro" id="IPR023213">
    <property type="entry name" value="CAT-like_dom_sf"/>
</dbReference>
<dbReference type="InterPro" id="IPR020806">
    <property type="entry name" value="PKS_PP-bd"/>
</dbReference>
<organism evidence="6 7">
    <name type="scientific">Streptomyces exfoliatus</name>
    <name type="common">Streptomyces hydrogenans</name>
    <dbReference type="NCBI Taxonomy" id="1905"/>
    <lineage>
        <taxon>Bacteria</taxon>
        <taxon>Bacillati</taxon>
        <taxon>Actinomycetota</taxon>
        <taxon>Actinomycetes</taxon>
        <taxon>Kitasatosporales</taxon>
        <taxon>Streptomycetaceae</taxon>
        <taxon>Streptomyces</taxon>
    </lineage>
</organism>
<dbReference type="PANTHER" id="PTHR45527">
    <property type="entry name" value="NONRIBOSOMAL PEPTIDE SYNTHETASE"/>
    <property type="match status" value="1"/>
</dbReference>
<dbReference type="EMBL" id="JBEZAM010000001">
    <property type="protein sequence ID" value="MEU7291925.1"/>
    <property type="molecule type" value="Genomic_DNA"/>
</dbReference>
<dbReference type="Pfam" id="PF00501">
    <property type="entry name" value="AMP-binding"/>
    <property type="match status" value="2"/>
</dbReference>
<proteinExistence type="predicted"/>
<dbReference type="Gene3D" id="3.30.300.30">
    <property type="match status" value="2"/>
</dbReference>
<protein>
    <submittedName>
        <fullName evidence="6">Amino acid adenylation domain-containing protein</fullName>
    </submittedName>
</protein>
<dbReference type="NCBIfam" id="NF003417">
    <property type="entry name" value="PRK04813.1"/>
    <property type="match status" value="2"/>
</dbReference>
<dbReference type="InterPro" id="IPR000873">
    <property type="entry name" value="AMP-dep_synth/lig_dom"/>
</dbReference>
<feature type="compositionally biased region" description="Pro residues" evidence="4">
    <location>
        <begin position="1722"/>
        <end position="1734"/>
    </location>
</feature>
<dbReference type="InterPro" id="IPR001031">
    <property type="entry name" value="Thioesterase"/>
</dbReference>
<feature type="domain" description="Carrier" evidence="5">
    <location>
        <begin position="2107"/>
        <end position="2182"/>
    </location>
</feature>
<name>A0ABV3CNZ7_STREX</name>
<evidence type="ECO:0000256" key="4">
    <source>
        <dbReference type="SAM" id="MobiDB-lite"/>
    </source>
</evidence>
<dbReference type="PROSITE" id="PS00012">
    <property type="entry name" value="PHOSPHOPANTETHEINE"/>
    <property type="match status" value="2"/>
</dbReference>
<evidence type="ECO:0000259" key="5">
    <source>
        <dbReference type="PROSITE" id="PS50075"/>
    </source>
</evidence>
<dbReference type="InterPro" id="IPR009081">
    <property type="entry name" value="PP-bd_ACP"/>
</dbReference>
<dbReference type="SUPFAM" id="SSF47336">
    <property type="entry name" value="ACP-like"/>
    <property type="match status" value="2"/>
</dbReference>
<dbReference type="Pfam" id="PF00550">
    <property type="entry name" value="PP-binding"/>
    <property type="match status" value="2"/>
</dbReference>
<evidence type="ECO:0000256" key="3">
    <source>
        <dbReference type="ARBA" id="ARBA00022553"/>
    </source>
</evidence>
<evidence type="ECO:0000313" key="7">
    <source>
        <dbReference type="Proteomes" id="UP001551210"/>
    </source>
</evidence>
<dbReference type="Gene3D" id="3.30.559.30">
    <property type="entry name" value="Nonribosomal peptide synthetase, condensation domain"/>
    <property type="match status" value="2"/>
</dbReference>
<dbReference type="SUPFAM" id="SSF52777">
    <property type="entry name" value="CoA-dependent acyltransferases"/>
    <property type="match status" value="4"/>
</dbReference>
<dbReference type="Gene3D" id="3.30.559.10">
    <property type="entry name" value="Chloramphenicol acetyltransferase-like domain"/>
    <property type="match status" value="2"/>
</dbReference>
<dbReference type="Gene3D" id="1.10.1200.10">
    <property type="entry name" value="ACP-like"/>
    <property type="match status" value="2"/>
</dbReference>
<dbReference type="Pfam" id="PF00975">
    <property type="entry name" value="Thioesterase"/>
    <property type="match status" value="1"/>
</dbReference>
<accession>A0ABV3CNZ7</accession>
<feature type="region of interest" description="Disordered" evidence="4">
    <location>
        <begin position="1704"/>
        <end position="1751"/>
    </location>
</feature>
<dbReference type="SUPFAM" id="SSF53474">
    <property type="entry name" value="alpha/beta-Hydrolases"/>
    <property type="match status" value="1"/>
</dbReference>
<dbReference type="InterPro" id="IPR042099">
    <property type="entry name" value="ANL_N_sf"/>
</dbReference>
<dbReference type="PROSITE" id="PS00455">
    <property type="entry name" value="AMP_BINDING"/>
    <property type="match status" value="2"/>
</dbReference>
<dbReference type="SUPFAM" id="SSF56801">
    <property type="entry name" value="Acetyl-CoA synthetase-like"/>
    <property type="match status" value="2"/>
</dbReference>
<dbReference type="CDD" id="cd19531">
    <property type="entry name" value="LCL_NRPS-like"/>
    <property type="match status" value="1"/>
</dbReference>
<dbReference type="PANTHER" id="PTHR45527:SF1">
    <property type="entry name" value="FATTY ACID SYNTHASE"/>
    <property type="match status" value="1"/>
</dbReference>
<gene>
    <name evidence="6" type="ORF">AB0A76_01775</name>
</gene>
<dbReference type="Gene3D" id="3.40.50.12780">
    <property type="entry name" value="N-terminal domain of ligase-like"/>
    <property type="match status" value="1"/>
</dbReference>
<keyword evidence="7" id="KW-1185">Reference proteome</keyword>
<feature type="compositionally biased region" description="Basic and acidic residues" evidence="4">
    <location>
        <begin position="1711"/>
        <end position="1721"/>
    </location>
</feature>
<dbReference type="InterPro" id="IPR020802">
    <property type="entry name" value="TesA-like"/>
</dbReference>
<dbReference type="InterPro" id="IPR001242">
    <property type="entry name" value="Condensation_dom"/>
</dbReference>
<dbReference type="CDD" id="cd17646">
    <property type="entry name" value="A_NRPS_AB3403-like"/>
    <property type="match status" value="1"/>
</dbReference>
<evidence type="ECO:0000313" key="6">
    <source>
        <dbReference type="EMBL" id="MEU7291925.1"/>
    </source>
</evidence>
<dbReference type="InterPro" id="IPR020845">
    <property type="entry name" value="AMP-binding_CS"/>
</dbReference>
<dbReference type="InterPro" id="IPR036736">
    <property type="entry name" value="ACP-like_sf"/>
</dbReference>
<dbReference type="Proteomes" id="UP001551210">
    <property type="component" value="Unassembled WGS sequence"/>
</dbReference>
<dbReference type="CDD" id="cd17643">
    <property type="entry name" value="A_NRPS_Cytc1-like"/>
    <property type="match status" value="1"/>
</dbReference>
<dbReference type="Gene3D" id="3.40.50.980">
    <property type="match status" value="2"/>
</dbReference>
<evidence type="ECO:0000256" key="1">
    <source>
        <dbReference type="ARBA" id="ARBA00001957"/>
    </source>
</evidence>
<feature type="compositionally biased region" description="Low complexity" evidence="4">
    <location>
        <begin position="2089"/>
        <end position="2100"/>
    </location>
</feature>
<feature type="domain" description="Carrier" evidence="5">
    <location>
        <begin position="1024"/>
        <end position="1098"/>
    </location>
</feature>
<dbReference type="Pfam" id="PF00668">
    <property type="entry name" value="Condensation"/>
    <property type="match status" value="2"/>
</dbReference>
<dbReference type="InterPro" id="IPR006162">
    <property type="entry name" value="Ppantetheine_attach_site"/>
</dbReference>
<feature type="region of interest" description="Disordered" evidence="4">
    <location>
        <begin position="2088"/>
        <end position="2107"/>
    </location>
</feature>
<evidence type="ECO:0000256" key="2">
    <source>
        <dbReference type="ARBA" id="ARBA00022450"/>
    </source>
</evidence>
<keyword evidence="2" id="KW-0596">Phosphopantetheine</keyword>
<dbReference type="PROSITE" id="PS50075">
    <property type="entry name" value="CARRIER"/>
    <property type="match status" value="2"/>
</dbReference>
<comment type="caution">
    <text evidence="6">The sequence shown here is derived from an EMBL/GenBank/DDBJ whole genome shotgun (WGS) entry which is preliminary data.</text>
</comment>
<dbReference type="InterPro" id="IPR010071">
    <property type="entry name" value="AA_adenyl_dom"/>
</dbReference>
<reference evidence="6 7" key="1">
    <citation type="submission" date="2024-06" db="EMBL/GenBank/DDBJ databases">
        <title>The Natural Products Discovery Center: Release of the First 8490 Sequenced Strains for Exploring Actinobacteria Biosynthetic Diversity.</title>
        <authorList>
            <person name="Kalkreuter E."/>
            <person name="Kautsar S.A."/>
            <person name="Yang D."/>
            <person name="Bader C.D."/>
            <person name="Teijaro C.N."/>
            <person name="Fluegel L."/>
            <person name="Davis C.M."/>
            <person name="Simpson J.R."/>
            <person name="Lauterbach L."/>
            <person name="Steele A.D."/>
            <person name="Gui C."/>
            <person name="Meng S."/>
            <person name="Li G."/>
            <person name="Viehrig K."/>
            <person name="Ye F."/>
            <person name="Su P."/>
            <person name="Kiefer A.F."/>
            <person name="Nichols A."/>
            <person name="Cepeda A.J."/>
            <person name="Yan W."/>
            <person name="Fan B."/>
            <person name="Jiang Y."/>
            <person name="Adhikari A."/>
            <person name="Zheng C.-J."/>
            <person name="Schuster L."/>
            <person name="Cowan T.M."/>
            <person name="Smanski M.J."/>
            <person name="Chevrette M.G."/>
            <person name="De Carvalho L.P.S."/>
            <person name="Shen B."/>
        </authorList>
    </citation>
    <scope>NUCLEOTIDE SEQUENCE [LARGE SCALE GENOMIC DNA]</scope>
    <source>
        <strain evidence="6 7">NPDC045705</strain>
    </source>
</reference>
<dbReference type="InterPro" id="IPR025110">
    <property type="entry name" value="AMP-bd_C"/>
</dbReference>
<dbReference type="NCBIfam" id="TIGR01733">
    <property type="entry name" value="AA-adenyl-dom"/>
    <property type="match status" value="2"/>
</dbReference>
<sequence>MNTGLPGAADDELAEEIYEFRASRAQHRMYFLQQLAGSAPTYHVPLFHRLRGEVDGDALREAARVLTERHEALRTRFVVQDGELLQLIGGNASFEWAETDVAAVASAGGYAPEDTDGVVRAWIRQEEALPFDLARGPLFRVKLLRVSDRESVLLLGTHHIVSDGWSAEILFRELAEVYTARTTGTAPSLPEVDFQYADYSSWQEEWLESPAAARQEAYWREKLAGDLPVMRLPVTRPRGAAAPERRGAALAFPLPPAVERLRELCGGADATFFSGLLAAFDLLLNRYTGLDDVLVGTPIANRHRAEFAGTVGLFVNTTVLRTDLSDDPTFRELLGRVRDGVLEAQEHQDMPFEELVRMKNPDRDAESSPVFQVMFGMNEVGDRTLRLGAVEGEALATDSGTAKFDLMLDVAETPDGVTGIFEYRSDLFEASVVDGLARHYGRLIEAAVAEPDVPVSSLRMLDDEEYARVAHAPAEVADPRTSPAGAAGLRPVHELFAAWAARTPEAVALVDGELHVGYGELDRRSNRLAHHLRGLGVGPGVMVGLSMERSTDLVVALLAVLKAGGAYVPLDPAYPVERLRLMVEDSGLRTLVTGGAVPRWWTDAPATGPDEGGAAFRGTVVDLGADRDLLATYPETPVPATARPDDLAYVIYTSGSTGRPKGVLIPHRNISRLFTATDHWFGFGPEDVWTLFHSYAFDFSVWELWGALAHGGRLVLVPYETSREPAAFLRLLREQRVTVLNQTPSAFHQLMRADEAEGADPSELALRYVVFGGEALEPASLRGWFERHGDVTPRLVNMYGITETTVHVTHRPITLKDLEEGSGSVIGEPIPDLHLYVLDPHGRPVPAGVLGELYVGGAGLADGYLNRPELTAERFVPHPFSADPAARLYRTGDLARYLPDGELEYCGRIDAQIQLRGFRIELGEIETALVDHDLVHESVVLLHTDDEGHAQLAAYVTVRSGTDPGALGTEELRAHAARRLPAHMIPATFTALSAFPLTANGKVDRKLLPRPQAGRTGTGSVFAAPVTPAERTLAEVWSRVLGVERVGIDDNYFSLGGDSIRSIRLLALAGEAGLRIGFNDLMTHQTVRGLAAAVTADTTGTAAAGGPSAHAPFSQLSAADRARLPGGLTDAYPMTRLQQGMLFHNDLSASGTEYHNVSTYRLRTGYSEAAWRDAVAGLLARHEILRTSFDLSGFQEPLQLVHADVPAPVTFEDLSALTPAEADAAAERRWEHEHTEDTAHFDWRTAPLIRFHVQRRPDDTVQLFITEHHAILDGWSERSLYAELLLRYGRGLSGAEPPATAPLRSRFSSYVALERAAVEDEDSRRFWTGRLEGATLTRLPRGLVAAGRPEGSGAAAMAFTERRVPASVHEALTGLARDLGVPLRTVLLAAHLRVMALLTGTDDPVTGAVYNGRGEEADGDLALGVFLNTLPVRGRLTGGSWSELVRETAALDLEILRHRRYPLSEIIRRTGVSEPFETFFNYTHFHVERQLDGQSEVEVLDSRGVAHTNFPFGAEFFRDGVHGDLGLGLRYDTTRFDAAQIELFHGYYAAALAAMATEPAGRYETADLLSPAEHRLFREWNDTGERYDRPHVLHRLIEEQVRRTPDARAVRFGGRSLTYRELDERAERLARLLRARGARPGGFVALLLERSLELPVCLLAVLKSGAAYVPLDPDHPEQRLRGILADASIPLVLTLPAWDAKVAGPGTTVIRPDEAETRPEAEPSPEPSPEPTTEPSPETGAGPGDPAYMIFTSGSTGTPKGVVVSHRAIANRLLWMQRAYGLRPGEPVLQKTPATFDVSVWEFFWPLLAGGVLVLAAPGGHRDPAYLAQLIQNERITTVHFVPSMLQAFVEDPATAACTGLTRVICSGEALPYDLQQRFLDRFPAELHNLYGPTEAAVDVTHWRCVDDGTGVVPIGRPIANTELHVLDRHGRHVPRGVTGELHLGGTGLAEGYHRRPDLTGRAFFHHTDHAGVTRRLYRTGDLVRHLPDGALEYRGRTDAQIKLRGFRIELGEIEAVLSGHPDVAECAVLLREDRLAAYVVPRPGAADAAGPAALAAHAATALPAYMVPTSWTELAAMPLTASGKLDRGALPAPGGAPSARADEAVAPRDGNEARLLEIWTELLGTDRLGVEDDFFAAGGHSLLALRLVSRMNAAFGLRLGVSAVLANPTVARQAELLRGTTAADRPGAPVPLRTAGGRTPLFLVHPAGGSVLCYRELAAALGEDQPVYGLSATGLEAGHAPAETVEEMAEAYLRAVREVRPSGPYRLAGWSFGGLVAYEMACRLTAAGERVELLALVDSGHPAGSDGPATAAGALAHFAEDLLFSAGLDVPPALAAALAPDLAPAGADGAEREGLRLVREELVRADAGGAPGPAEIDRHYAVFRANLLAMAAYRPPAHPGAVRFYRSADGVRAGSAEAWERTVGPGLTVRDLGTDHYGIVRGAHVQEIARDMRDITQEGHRP</sequence>
<dbReference type="InterPro" id="IPR045851">
    <property type="entry name" value="AMP-bd_C_sf"/>
</dbReference>
<dbReference type="InterPro" id="IPR029058">
    <property type="entry name" value="AB_hydrolase_fold"/>
</dbReference>
<dbReference type="Pfam" id="PF13193">
    <property type="entry name" value="AMP-binding_C"/>
    <property type="match status" value="2"/>
</dbReference>
<dbReference type="RefSeq" id="WP_359203289.1">
    <property type="nucleotide sequence ID" value="NZ_JBEZAM010000001.1"/>
</dbReference>
<dbReference type="Gene3D" id="3.40.50.1820">
    <property type="entry name" value="alpha/beta hydrolase"/>
    <property type="match status" value="1"/>
</dbReference>